<comment type="pathway">
    <text evidence="3">Carbohydrate biosynthesis; gluconeogenesis.</text>
</comment>
<dbReference type="GO" id="GO:0046166">
    <property type="term" value="P:glyceraldehyde-3-phosphate biosynthetic process"/>
    <property type="evidence" value="ECO:0007669"/>
    <property type="project" value="TreeGrafter"/>
</dbReference>
<comment type="similarity">
    <text evidence="1 3">Belongs to the triosephosphate isomerase family.</text>
</comment>
<keyword evidence="3" id="KW-0963">Cytoplasm</keyword>
<dbReference type="GO" id="GO:0006094">
    <property type="term" value="P:gluconeogenesis"/>
    <property type="evidence" value="ECO:0007669"/>
    <property type="project" value="UniProtKB-UniPathway"/>
</dbReference>
<comment type="subunit">
    <text evidence="3">Homodimer.</text>
</comment>
<proteinExistence type="inferred from homology"/>
<keyword evidence="3" id="KW-0324">Glycolysis</keyword>
<dbReference type="UniPathway" id="UPA00138"/>
<dbReference type="GO" id="GO:0019563">
    <property type="term" value="P:glycerol catabolic process"/>
    <property type="evidence" value="ECO:0007669"/>
    <property type="project" value="TreeGrafter"/>
</dbReference>
<dbReference type="STRING" id="46177.SAMN05660976_04386"/>
<evidence type="ECO:0000313" key="4">
    <source>
        <dbReference type="EMBL" id="SEM17235.1"/>
    </source>
</evidence>
<evidence type="ECO:0000256" key="1">
    <source>
        <dbReference type="ARBA" id="ARBA00007422"/>
    </source>
</evidence>
<dbReference type="Proteomes" id="UP000198953">
    <property type="component" value="Unassembled WGS sequence"/>
</dbReference>
<keyword evidence="2 3" id="KW-0413">Isomerase</keyword>
<comment type="pathway">
    <text evidence="3">Carbohydrate degradation; glycolysis; D-glyceraldehyde 3-phosphate from glycerone phosphate: step 1/1.</text>
</comment>
<dbReference type="AlphaFoldDB" id="A0A1H7W827"/>
<comment type="catalytic activity">
    <reaction evidence="3">
        <text>D-glyceraldehyde 3-phosphate = dihydroxyacetone phosphate</text>
        <dbReference type="Rhea" id="RHEA:18585"/>
        <dbReference type="ChEBI" id="CHEBI:57642"/>
        <dbReference type="ChEBI" id="CHEBI:59776"/>
        <dbReference type="EC" id="5.3.1.1"/>
    </reaction>
</comment>
<dbReference type="GO" id="GO:0005829">
    <property type="term" value="C:cytosol"/>
    <property type="evidence" value="ECO:0007669"/>
    <property type="project" value="TreeGrafter"/>
</dbReference>
<reference evidence="4 5" key="1">
    <citation type="submission" date="2016-10" db="EMBL/GenBank/DDBJ databases">
        <authorList>
            <person name="de Groot N.N."/>
        </authorList>
    </citation>
    <scope>NUCLEOTIDE SEQUENCE [LARGE SCALE GENOMIC DNA]</scope>
    <source>
        <strain evidence="4 5">DSM 43357</strain>
    </source>
</reference>
<dbReference type="Gene3D" id="3.20.20.70">
    <property type="entry name" value="Aldolase class I"/>
    <property type="match status" value="1"/>
</dbReference>
<dbReference type="Pfam" id="PF00121">
    <property type="entry name" value="TIM"/>
    <property type="match status" value="1"/>
</dbReference>
<evidence type="ECO:0000256" key="3">
    <source>
        <dbReference type="RuleBase" id="RU363013"/>
    </source>
</evidence>
<dbReference type="InterPro" id="IPR035990">
    <property type="entry name" value="TIM_sf"/>
</dbReference>
<keyword evidence="5" id="KW-1185">Reference proteome</keyword>
<accession>A0A1H7W827</accession>
<dbReference type="RefSeq" id="WP_256257065.1">
    <property type="nucleotide sequence ID" value="NZ_FOBF01000010.1"/>
</dbReference>
<dbReference type="PANTHER" id="PTHR21139:SF42">
    <property type="entry name" value="TRIOSEPHOSPHATE ISOMERASE"/>
    <property type="match status" value="1"/>
</dbReference>
<gene>
    <name evidence="4" type="ORF">SAMN05660976_04386</name>
</gene>
<evidence type="ECO:0000313" key="5">
    <source>
        <dbReference type="Proteomes" id="UP000198953"/>
    </source>
</evidence>
<protein>
    <recommendedName>
        <fullName evidence="3">Triosephosphate isomerase</fullName>
        <ecNumber evidence="3">5.3.1.1</ecNumber>
    </recommendedName>
</protein>
<dbReference type="InterPro" id="IPR000652">
    <property type="entry name" value="Triosephosphate_isomerase"/>
</dbReference>
<dbReference type="EC" id="5.3.1.1" evidence="3"/>
<dbReference type="GO" id="GO:0006096">
    <property type="term" value="P:glycolytic process"/>
    <property type="evidence" value="ECO:0007669"/>
    <property type="project" value="UniProtKB-UniPathway"/>
</dbReference>
<dbReference type="PROSITE" id="PS51440">
    <property type="entry name" value="TIM_2"/>
    <property type="match status" value="1"/>
</dbReference>
<sequence length="262" mass="27533">MVWIGTSWKMNKTIAESREYARLLAEALARTPLPDEVRPFVLPAHTSLAAVRDQLAGAPVLLGAQNAHWAEEGAGTGEVSMRMVADAGARLVEMGHSERREQFGETDETVARKARAAVDHGLLPLICVGEPGAVRGAGDAERFVTAQVRAALSRLRPDEVRQTLIAYEPVWAIGAGGTPATPEQVAPVMGRIAEEARRLGDGDGCLALLYGGGVDAGNAAALLRETPADGLFVGRAAWSVDGLLRLLAIGRRHAEAPALGGA</sequence>
<dbReference type="EMBL" id="FOBF01000010">
    <property type="protein sequence ID" value="SEM17235.1"/>
    <property type="molecule type" value="Genomic_DNA"/>
</dbReference>
<dbReference type="InterPro" id="IPR013785">
    <property type="entry name" value="Aldolase_TIM"/>
</dbReference>
<dbReference type="CDD" id="cd00311">
    <property type="entry name" value="TIM"/>
    <property type="match status" value="1"/>
</dbReference>
<comment type="subcellular location">
    <subcellularLocation>
        <location evidence="3">Cytoplasm</location>
    </subcellularLocation>
</comment>
<organism evidence="4 5">
    <name type="scientific">Nonomuraea pusilla</name>
    <dbReference type="NCBI Taxonomy" id="46177"/>
    <lineage>
        <taxon>Bacteria</taxon>
        <taxon>Bacillati</taxon>
        <taxon>Actinomycetota</taxon>
        <taxon>Actinomycetes</taxon>
        <taxon>Streptosporangiales</taxon>
        <taxon>Streptosporangiaceae</taxon>
        <taxon>Nonomuraea</taxon>
    </lineage>
</organism>
<dbReference type="PANTHER" id="PTHR21139">
    <property type="entry name" value="TRIOSEPHOSPHATE ISOMERASE"/>
    <property type="match status" value="1"/>
</dbReference>
<name>A0A1H7W827_9ACTN</name>
<keyword evidence="3" id="KW-0312">Gluconeogenesis</keyword>
<dbReference type="NCBIfam" id="NF000722">
    <property type="entry name" value="PRK00042.2-1"/>
    <property type="match status" value="1"/>
</dbReference>
<dbReference type="GO" id="GO:0004807">
    <property type="term" value="F:triose-phosphate isomerase activity"/>
    <property type="evidence" value="ECO:0007669"/>
    <property type="project" value="UniProtKB-EC"/>
</dbReference>
<evidence type="ECO:0000256" key="2">
    <source>
        <dbReference type="ARBA" id="ARBA00023235"/>
    </source>
</evidence>
<dbReference type="SUPFAM" id="SSF51351">
    <property type="entry name" value="Triosephosphate isomerase (TIM)"/>
    <property type="match status" value="1"/>
</dbReference>
<dbReference type="UniPathway" id="UPA00109">
    <property type="reaction ID" value="UER00189"/>
</dbReference>